<evidence type="ECO:0000313" key="5">
    <source>
        <dbReference type="EMBL" id="KXP10396.1"/>
    </source>
</evidence>
<reference evidence="6" key="1">
    <citation type="submission" date="2016-02" db="EMBL/GenBank/DDBJ databases">
        <authorList>
            <person name="Wen L."/>
            <person name="He K."/>
            <person name="Yang H."/>
        </authorList>
    </citation>
    <scope>NUCLEOTIDE SEQUENCE [LARGE SCALE GENOMIC DNA]</scope>
    <source>
        <strain evidence="6">JCM 15929</strain>
    </source>
</reference>
<dbReference type="GO" id="GO:0006355">
    <property type="term" value="P:regulation of DNA-templated transcription"/>
    <property type="evidence" value="ECO:0007669"/>
    <property type="project" value="InterPro"/>
</dbReference>
<evidence type="ECO:0000313" key="6">
    <source>
        <dbReference type="Proteomes" id="UP000070258"/>
    </source>
</evidence>
<dbReference type="InterPro" id="IPR000792">
    <property type="entry name" value="Tscrpt_reg_LuxR_C"/>
</dbReference>
<dbReference type="InterPro" id="IPR016032">
    <property type="entry name" value="Sig_transdc_resp-reg_C-effctor"/>
</dbReference>
<dbReference type="STRING" id="239498.AXK60_08085"/>
<dbReference type="PRINTS" id="PR00038">
    <property type="entry name" value="HTHLUXR"/>
</dbReference>
<dbReference type="Gene3D" id="1.10.10.10">
    <property type="entry name" value="Winged helix-like DNA-binding domain superfamily/Winged helix DNA-binding domain"/>
    <property type="match status" value="1"/>
</dbReference>
<dbReference type="PANTHER" id="PTHR44688">
    <property type="entry name" value="DNA-BINDING TRANSCRIPTIONAL ACTIVATOR DEVR_DOSR"/>
    <property type="match status" value="1"/>
</dbReference>
<dbReference type="SMART" id="SM00421">
    <property type="entry name" value="HTH_LUXR"/>
    <property type="match status" value="1"/>
</dbReference>
<keyword evidence="1" id="KW-0805">Transcription regulation</keyword>
<dbReference type="AlphaFoldDB" id="A0A138AIT4"/>
<dbReference type="GO" id="GO:0003677">
    <property type="term" value="F:DNA binding"/>
    <property type="evidence" value="ECO:0007669"/>
    <property type="project" value="UniProtKB-KW"/>
</dbReference>
<comment type="caution">
    <text evidence="5">The sequence shown here is derived from an EMBL/GenBank/DDBJ whole genome shotgun (WGS) entry which is preliminary data.</text>
</comment>
<keyword evidence="2" id="KW-0238">DNA-binding</keyword>
<dbReference type="Gene3D" id="1.25.40.10">
    <property type="entry name" value="Tetratricopeptide repeat domain"/>
    <property type="match status" value="1"/>
</dbReference>
<proteinExistence type="predicted"/>
<dbReference type="Pfam" id="PF00196">
    <property type="entry name" value="GerE"/>
    <property type="match status" value="1"/>
</dbReference>
<dbReference type="CDD" id="cd06170">
    <property type="entry name" value="LuxR_C_like"/>
    <property type="match status" value="1"/>
</dbReference>
<evidence type="ECO:0000256" key="3">
    <source>
        <dbReference type="ARBA" id="ARBA00023163"/>
    </source>
</evidence>
<gene>
    <name evidence="5" type="ORF">AXK60_08085</name>
</gene>
<dbReference type="SUPFAM" id="SSF46894">
    <property type="entry name" value="C-terminal effector domain of the bipartite response regulators"/>
    <property type="match status" value="1"/>
</dbReference>
<dbReference type="InterPro" id="IPR036388">
    <property type="entry name" value="WH-like_DNA-bd_sf"/>
</dbReference>
<feature type="domain" description="HTH luxR-type" evidence="4">
    <location>
        <begin position="681"/>
        <end position="746"/>
    </location>
</feature>
<organism evidence="5 6">
    <name type="scientific">Tsukamurella pseudospumae</name>
    <dbReference type="NCBI Taxonomy" id="239498"/>
    <lineage>
        <taxon>Bacteria</taxon>
        <taxon>Bacillati</taxon>
        <taxon>Actinomycetota</taxon>
        <taxon>Actinomycetes</taxon>
        <taxon>Mycobacteriales</taxon>
        <taxon>Tsukamurellaceae</taxon>
        <taxon>Tsukamurella</taxon>
    </lineage>
</organism>
<name>A0A138AIT4_9ACTN</name>
<dbReference type="PROSITE" id="PS50043">
    <property type="entry name" value="HTH_LUXR_2"/>
    <property type="match status" value="1"/>
</dbReference>
<evidence type="ECO:0000256" key="1">
    <source>
        <dbReference type="ARBA" id="ARBA00023015"/>
    </source>
</evidence>
<evidence type="ECO:0000256" key="2">
    <source>
        <dbReference type="ARBA" id="ARBA00023125"/>
    </source>
</evidence>
<accession>A0A138AIT4</accession>
<protein>
    <recommendedName>
        <fullName evidence="4">HTH luxR-type domain-containing protein</fullName>
    </recommendedName>
</protein>
<dbReference type="InterPro" id="IPR011990">
    <property type="entry name" value="TPR-like_helical_dom_sf"/>
</dbReference>
<dbReference type="PROSITE" id="PS00622">
    <property type="entry name" value="HTH_LUXR_1"/>
    <property type="match status" value="1"/>
</dbReference>
<keyword evidence="3" id="KW-0804">Transcription</keyword>
<dbReference type="PANTHER" id="PTHR44688:SF16">
    <property type="entry name" value="DNA-BINDING TRANSCRIPTIONAL ACTIVATOR DEVR_DOSR"/>
    <property type="match status" value="1"/>
</dbReference>
<evidence type="ECO:0000259" key="4">
    <source>
        <dbReference type="PROSITE" id="PS50043"/>
    </source>
</evidence>
<sequence length="746" mass="78326">MDAVLDQVVAGEGACAVRIDGAVGARAVLSDLAKRARIAGRSVFRVEGSAALHDLPFGALGGMVRLSGGDPPALMAQACRQIAALGEPVVVIDHVHLLDPLSAISLHQSVLRGAVRVVALASRSQEVSEGAVRAFIDALPVVTWKGGGGGERPPTVRSLHPLHRRLLQALALAGDLSLDDAERLFGSEATAAVESAGLVRVQAVRFSARVTLAERAVADEALAELGAADRDRLCADLVRALRTRTDSDPRRLIQSALVMRRGSVAEYDPGLLVQAAQAAHTVGNIGLARELARLAVDAGAGAEGVLVLAEALTWSGAADDAEARLADLAAQDLEDATAVRVAAARAANLHCNLCAGDRALAVVTAARERFAQSPHRDLLDALMIQFSFFAGDLATVLRDGLPMVEMVDIDSPAMVWLTSATANALSAAGRFEEAERHARLGFAASERSASGTQRFTLGLALTDSALARGRVDEALRICDDLYARAAGEPQATGIVDALAGRVAIAAGDIDGAVAAMRRAAQAARSGATPVWQAVVAAWLADTASTAGQREEAVAACEFAIATMPPYVHFFDVELHVARAGIAGDDREAVRHLERAVAGAHARGDLVGELRMRIRLVWLGARDQVAVTAALATRLDTPLVASVHDYAVAMAERDARALRAESELFADRGWGMGVRDARVAAEAEAAPSYEGLSAREREVIKLVVAGRTNREVAEVLGVALRTVEGHLYRIYPKAGVANRRELVARFG</sequence>
<dbReference type="Proteomes" id="UP000070258">
    <property type="component" value="Unassembled WGS sequence"/>
</dbReference>
<dbReference type="SUPFAM" id="SSF48452">
    <property type="entry name" value="TPR-like"/>
    <property type="match status" value="1"/>
</dbReference>
<dbReference type="EMBL" id="LSRF01000033">
    <property type="protein sequence ID" value="KXP10396.1"/>
    <property type="molecule type" value="Genomic_DNA"/>
</dbReference>